<gene>
    <name evidence="3" type="ORF">LGLO00237_LOCUS28661</name>
</gene>
<dbReference type="SMART" id="SM01272">
    <property type="entry name" value="LsmAD"/>
    <property type="match status" value="1"/>
</dbReference>
<feature type="domain" description="LsmAD" evidence="2">
    <location>
        <begin position="144"/>
        <end position="207"/>
    </location>
</feature>
<evidence type="ECO:0000256" key="1">
    <source>
        <dbReference type="SAM" id="MobiDB-lite"/>
    </source>
</evidence>
<feature type="compositionally biased region" description="Basic and acidic residues" evidence="1">
    <location>
        <begin position="228"/>
        <end position="237"/>
    </location>
</feature>
<dbReference type="Pfam" id="PF06741">
    <property type="entry name" value="LsmAD"/>
    <property type="match status" value="1"/>
</dbReference>
<proteinExistence type="predicted"/>
<dbReference type="InterPro" id="IPR045117">
    <property type="entry name" value="ATXN2-like"/>
</dbReference>
<dbReference type="GO" id="GO:0034063">
    <property type="term" value="P:stress granule assembly"/>
    <property type="evidence" value="ECO:0007669"/>
    <property type="project" value="TreeGrafter"/>
</dbReference>
<protein>
    <recommendedName>
        <fullName evidence="2">LsmAD domain-containing protein</fullName>
    </recommendedName>
</protein>
<name>A0A7S3ZA36_9EUKA</name>
<feature type="compositionally biased region" description="Basic residues" evidence="1">
    <location>
        <begin position="218"/>
        <end position="227"/>
    </location>
</feature>
<evidence type="ECO:0000313" key="3">
    <source>
        <dbReference type="EMBL" id="CAE0676882.1"/>
    </source>
</evidence>
<accession>A0A7S3ZA36</accession>
<organism evidence="3">
    <name type="scientific">Lotharella globosa</name>
    <dbReference type="NCBI Taxonomy" id="91324"/>
    <lineage>
        <taxon>Eukaryota</taxon>
        <taxon>Sar</taxon>
        <taxon>Rhizaria</taxon>
        <taxon>Cercozoa</taxon>
        <taxon>Chlorarachniophyceae</taxon>
        <taxon>Lotharella</taxon>
    </lineage>
</organism>
<dbReference type="EMBL" id="HBIV01040423">
    <property type="protein sequence ID" value="CAE0676882.1"/>
    <property type="molecule type" value="Transcribed_RNA"/>
</dbReference>
<feature type="compositionally biased region" description="Basic and acidic residues" evidence="1">
    <location>
        <begin position="244"/>
        <end position="258"/>
    </location>
</feature>
<dbReference type="GO" id="GO:0010494">
    <property type="term" value="C:cytoplasmic stress granule"/>
    <property type="evidence" value="ECO:0007669"/>
    <property type="project" value="TreeGrafter"/>
</dbReference>
<sequence>MRYRMVFLATQVRGEVVSVQTTDGREIQGVFNSINFEMQTVVLRMAQVPPSAGKPPMLKIKHEIKIKDLVCLITIGTRFQKRAQKNFMTDTQISGAAKGKRRELQRWKPEEDEDDDVAEFVTPSNGGKAWDQFKANEKITGRKGSTFNMNDYSTELDRDSQFYKAHEKEAERLASEIEKKGKGFRRGNIAGVDDDDEEALHSRVLSGKEPEMSPLQKLKMRQKKKHKEQQEAAEAKKAKAASEAAKEKKAGDAPKKEASTSNSKSQPKKEKKTKSKLNPKAKAFIPKFGSNTPVRPAGNPAHHMQPQAQQGYILHQQRQRGTVGYTPVMPAGMQSMQGYRIVNAPVRHVQPQPGMQMQGYAHAANTVGVGMQQAGARGMAINVNNPQMMAQANPQQRAMLQQQPGMQYMHVQMQPGAQFVGNQAHASKGNFGGGMGPMN</sequence>
<dbReference type="Pfam" id="PF14438">
    <property type="entry name" value="SM-ATX"/>
    <property type="match status" value="1"/>
</dbReference>
<feature type="region of interest" description="Disordered" evidence="1">
    <location>
        <begin position="94"/>
        <end position="123"/>
    </location>
</feature>
<dbReference type="InterPro" id="IPR025852">
    <property type="entry name" value="SM_dom_ATX"/>
</dbReference>
<dbReference type="PANTHER" id="PTHR12854">
    <property type="entry name" value="ATAXIN 2-RELATED"/>
    <property type="match status" value="1"/>
</dbReference>
<reference evidence="3" key="1">
    <citation type="submission" date="2021-01" db="EMBL/GenBank/DDBJ databases">
        <authorList>
            <person name="Corre E."/>
            <person name="Pelletier E."/>
            <person name="Niang G."/>
            <person name="Scheremetjew M."/>
            <person name="Finn R."/>
            <person name="Kale V."/>
            <person name="Holt S."/>
            <person name="Cochrane G."/>
            <person name="Meng A."/>
            <person name="Brown T."/>
            <person name="Cohen L."/>
        </authorList>
    </citation>
    <scope>NUCLEOTIDE SEQUENCE</scope>
    <source>
        <strain evidence="3">CCCM811</strain>
    </source>
</reference>
<dbReference type="GO" id="GO:0003729">
    <property type="term" value="F:mRNA binding"/>
    <property type="evidence" value="ECO:0007669"/>
    <property type="project" value="TreeGrafter"/>
</dbReference>
<feature type="region of interest" description="Disordered" evidence="1">
    <location>
        <begin position="203"/>
        <end position="304"/>
    </location>
</feature>
<dbReference type="PANTHER" id="PTHR12854:SF7">
    <property type="entry name" value="ATAXIN-2 HOMOLOG"/>
    <property type="match status" value="1"/>
</dbReference>
<feature type="compositionally biased region" description="Basic residues" evidence="1">
    <location>
        <begin position="269"/>
        <end position="279"/>
    </location>
</feature>
<evidence type="ECO:0000259" key="2">
    <source>
        <dbReference type="SMART" id="SM01272"/>
    </source>
</evidence>
<dbReference type="InterPro" id="IPR009604">
    <property type="entry name" value="LsmAD_domain"/>
</dbReference>
<dbReference type="AlphaFoldDB" id="A0A7S3ZA36"/>